<reference evidence="2 3" key="1">
    <citation type="submission" date="2019-03" db="EMBL/GenBank/DDBJ databases">
        <title>First draft genome of Liparis tanakae, snailfish: a comprehensive survey of snailfish specific genes.</title>
        <authorList>
            <person name="Kim W."/>
            <person name="Song I."/>
            <person name="Jeong J.-H."/>
            <person name="Kim D."/>
            <person name="Kim S."/>
            <person name="Ryu S."/>
            <person name="Song J.Y."/>
            <person name="Lee S.K."/>
        </authorList>
    </citation>
    <scope>NUCLEOTIDE SEQUENCE [LARGE SCALE GENOMIC DNA]</scope>
    <source>
        <tissue evidence="2">Muscle</tissue>
    </source>
</reference>
<protein>
    <submittedName>
        <fullName evidence="2">Uncharacterized protein</fullName>
    </submittedName>
</protein>
<keyword evidence="1" id="KW-0812">Transmembrane</keyword>
<dbReference type="AlphaFoldDB" id="A0A4Z2F622"/>
<feature type="transmembrane region" description="Helical" evidence="1">
    <location>
        <begin position="65"/>
        <end position="85"/>
    </location>
</feature>
<evidence type="ECO:0000313" key="2">
    <source>
        <dbReference type="EMBL" id="TNN36525.1"/>
    </source>
</evidence>
<gene>
    <name evidence="2" type="ORF">EYF80_053302</name>
</gene>
<comment type="caution">
    <text evidence="2">The sequence shown here is derived from an EMBL/GenBank/DDBJ whole genome shotgun (WGS) entry which is preliminary data.</text>
</comment>
<organism evidence="2 3">
    <name type="scientific">Liparis tanakae</name>
    <name type="common">Tanaka's snailfish</name>
    <dbReference type="NCBI Taxonomy" id="230148"/>
    <lineage>
        <taxon>Eukaryota</taxon>
        <taxon>Metazoa</taxon>
        <taxon>Chordata</taxon>
        <taxon>Craniata</taxon>
        <taxon>Vertebrata</taxon>
        <taxon>Euteleostomi</taxon>
        <taxon>Actinopterygii</taxon>
        <taxon>Neopterygii</taxon>
        <taxon>Teleostei</taxon>
        <taxon>Neoteleostei</taxon>
        <taxon>Acanthomorphata</taxon>
        <taxon>Eupercaria</taxon>
        <taxon>Perciformes</taxon>
        <taxon>Cottioidei</taxon>
        <taxon>Cottales</taxon>
        <taxon>Liparidae</taxon>
        <taxon>Liparis</taxon>
    </lineage>
</organism>
<evidence type="ECO:0000256" key="1">
    <source>
        <dbReference type="SAM" id="Phobius"/>
    </source>
</evidence>
<evidence type="ECO:0000313" key="3">
    <source>
        <dbReference type="Proteomes" id="UP000314294"/>
    </source>
</evidence>
<name>A0A4Z2F622_9TELE</name>
<sequence>MSVVSCGLRRASAQLGSGEKTNALHDVKEAEPTARGETIVRNSSSAVAFLSSLLLALAFLSELLFAVAFLSSLFLAVAFLSSLLLRRGVPLLAPPRRGVPL</sequence>
<dbReference type="Proteomes" id="UP000314294">
    <property type="component" value="Unassembled WGS sequence"/>
</dbReference>
<proteinExistence type="predicted"/>
<keyword evidence="1" id="KW-1133">Transmembrane helix</keyword>
<dbReference type="EMBL" id="SRLO01001606">
    <property type="protein sequence ID" value="TNN36525.1"/>
    <property type="molecule type" value="Genomic_DNA"/>
</dbReference>
<keyword evidence="1" id="KW-0472">Membrane</keyword>
<accession>A0A4Z2F622</accession>
<keyword evidence="3" id="KW-1185">Reference proteome</keyword>